<proteinExistence type="predicted"/>
<dbReference type="EMBL" id="HACG01018045">
    <property type="protein sequence ID" value="CEK64910.1"/>
    <property type="molecule type" value="Transcribed_RNA"/>
</dbReference>
<feature type="non-terminal residue" evidence="1">
    <location>
        <position position="1"/>
    </location>
</feature>
<dbReference type="InterPro" id="IPR013783">
    <property type="entry name" value="Ig-like_fold"/>
</dbReference>
<protein>
    <submittedName>
        <fullName evidence="1">Uncharacterized protein</fullName>
    </submittedName>
</protein>
<accession>A0A0B6ZB28</accession>
<evidence type="ECO:0000313" key="1">
    <source>
        <dbReference type="EMBL" id="CEK64910.1"/>
    </source>
</evidence>
<dbReference type="SUPFAM" id="SSF49265">
    <property type="entry name" value="Fibronectin type III"/>
    <property type="match status" value="1"/>
</dbReference>
<dbReference type="AlphaFoldDB" id="A0A0B6ZB28"/>
<sequence>KLNNITFDMINVKSYNNGNITTSSGDELLTPTYNTNTTTADNITQSSTVRNNSITGVIQEVIVNDTSISLTNLEHFQEYSIEVQACHD</sequence>
<dbReference type="Gene3D" id="2.60.40.10">
    <property type="entry name" value="Immunoglobulins"/>
    <property type="match status" value="1"/>
</dbReference>
<reference evidence="1" key="1">
    <citation type="submission" date="2014-12" db="EMBL/GenBank/DDBJ databases">
        <title>Insight into the proteome of Arion vulgaris.</title>
        <authorList>
            <person name="Aradska J."/>
            <person name="Bulat T."/>
            <person name="Smidak R."/>
            <person name="Sarate P."/>
            <person name="Gangsoo J."/>
            <person name="Sialana F."/>
            <person name="Bilban M."/>
            <person name="Lubec G."/>
        </authorList>
    </citation>
    <scope>NUCLEOTIDE SEQUENCE</scope>
    <source>
        <tissue evidence="1">Skin</tissue>
    </source>
</reference>
<name>A0A0B6ZB28_9EUPU</name>
<organism evidence="1">
    <name type="scientific">Arion vulgaris</name>
    <dbReference type="NCBI Taxonomy" id="1028688"/>
    <lineage>
        <taxon>Eukaryota</taxon>
        <taxon>Metazoa</taxon>
        <taxon>Spiralia</taxon>
        <taxon>Lophotrochozoa</taxon>
        <taxon>Mollusca</taxon>
        <taxon>Gastropoda</taxon>
        <taxon>Heterobranchia</taxon>
        <taxon>Euthyneura</taxon>
        <taxon>Panpulmonata</taxon>
        <taxon>Eupulmonata</taxon>
        <taxon>Stylommatophora</taxon>
        <taxon>Helicina</taxon>
        <taxon>Arionoidea</taxon>
        <taxon>Arionidae</taxon>
        <taxon>Arion</taxon>
    </lineage>
</organism>
<dbReference type="InterPro" id="IPR036116">
    <property type="entry name" value="FN3_sf"/>
</dbReference>
<gene>
    <name evidence="1" type="primary">ORF53299</name>
</gene>
<feature type="non-terminal residue" evidence="1">
    <location>
        <position position="88"/>
    </location>
</feature>